<comment type="similarity">
    <text evidence="1">Belongs to the protein kinase superfamily. STE Ser/Thr protein kinase family. STE20 subfamily.</text>
</comment>
<dbReference type="InterPro" id="IPR049052">
    <property type="entry name" value="nSTAND1"/>
</dbReference>
<dbReference type="SUPFAM" id="SSF52540">
    <property type="entry name" value="P-loop containing nucleoside triphosphate hydrolases"/>
    <property type="match status" value="1"/>
</dbReference>
<dbReference type="InterPro" id="IPR000719">
    <property type="entry name" value="Prot_kinase_dom"/>
</dbReference>
<keyword evidence="10" id="KW-0812">Transmembrane</keyword>
<dbReference type="Gene3D" id="3.30.200.20">
    <property type="entry name" value="Phosphorylase Kinase, domain 1"/>
    <property type="match status" value="1"/>
</dbReference>
<evidence type="ECO:0000256" key="7">
    <source>
        <dbReference type="ARBA" id="ARBA00047899"/>
    </source>
</evidence>
<keyword evidence="13" id="KW-1185">Reference proteome</keyword>
<dbReference type="Gene3D" id="3.40.50.300">
    <property type="entry name" value="P-loop containing nucleotide triphosphate hydrolases"/>
    <property type="match status" value="1"/>
</dbReference>
<evidence type="ECO:0000256" key="2">
    <source>
        <dbReference type="ARBA" id="ARBA00022527"/>
    </source>
</evidence>
<evidence type="ECO:0000256" key="6">
    <source>
        <dbReference type="ARBA" id="ARBA00022840"/>
    </source>
</evidence>
<dbReference type="InterPro" id="IPR011009">
    <property type="entry name" value="Kinase-like_dom_sf"/>
</dbReference>
<evidence type="ECO:0000256" key="8">
    <source>
        <dbReference type="ARBA" id="ARBA00048679"/>
    </source>
</evidence>
<dbReference type="GO" id="GO:0005737">
    <property type="term" value="C:cytoplasm"/>
    <property type="evidence" value="ECO:0007669"/>
    <property type="project" value="TreeGrafter"/>
</dbReference>
<dbReference type="HOGENOM" id="CLU_006217_0_0_7"/>
<dbReference type="InterPro" id="IPR027417">
    <property type="entry name" value="P-loop_NTPase"/>
</dbReference>
<reference evidence="12 13" key="1">
    <citation type="journal article" date="2010" name="Stand. Genomic Sci.">
        <title>Complete genome sequence of Haliangium ochraceum type strain (SMP-2).</title>
        <authorList>
            <consortium name="US DOE Joint Genome Institute (JGI-PGF)"/>
            <person name="Ivanova N."/>
            <person name="Daum C."/>
            <person name="Lang E."/>
            <person name="Abt B."/>
            <person name="Kopitz M."/>
            <person name="Saunders E."/>
            <person name="Lapidus A."/>
            <person name="Lucas S."/>
            <person name="Glavina Del Rio T."/>
            <person name="Nolan M."/>
            <person name="Tice H."/>
            <person name="Copeland A."/>
            <person name="Cheng J.F."/>
            <person name="Chen F."/>
            <person name="Bruce D."/>
            <person name="Goodwin L."/>
            <person name="Pitluck S."/>
            <person name="Mavromatis K."/>
            <person name="Pati A."/>
            <person name="Mikhailova N."/>
            <person name="Chen A."/>
            <person name="Palaniappan K."/>
            <person name="Land M."/>
            <person name="Hauser L."/>
            <person name="Chang Y.J."/>
            <person name="Jeffries C.D."/>
            <person name="Detter J.C."/>
            <person name="Brettin T."/>
            <person name="Rohde M."/>
            <person name="Goker M."/>
            <person name="Bristow J."/>
            <person name="Markowitz V."/>
            <person name="Eisen J.A."/>
            <person name="Hugenholtz P."/>
            <person name="Kyrpides N.C."/>
            <person name="Klenk H.P."/>
        </authorList>
    </citation>
    <scope>NUCLEOTIDE SEQUENCE [LARGE SCALE GENOMIC DNA]</scope>
    <source>
        <strain evidence="13">DSM 14365 / CIP 107738 / JCM 11303 / AJ 13395 / SMP-2</strain>
    </source>
</reference>
<evidence type="ECO:0000256" key="9">
    <source>
        <dbReference type="SAM" id="MobiDB-lite"/>
    </source>
</evidence>
<keyword evidence="10" id="KW-1133">Transmembrane helix</keyword>
<keyword evidence="10" id="KW-0472">Membrane</keyword>
<dbReference type="Pfam" id="PF00069">
    <property type="entry name" value="Pkinase"/>
    <property type="match status" value="1"/>
</dbReference>
<comment type="catalytic activity">
    <reaction evidence="7">
        <text>L-threonyl-[protein] + ATP = O-phospho-L-threonyl-[protein] + ADP + H(+)</text>
        <dbReference type="Rhea" id="RHEA:46608"/>
        <dbReference type="Rhea" id="RHEA-COMP:11060"/>
        <dbReference type="Rhea" id="RHEA-COMP:11605"/>
        <dbReference type="ChEBI" id="CHEBI:15378"/>
        <dbReference type="ChEBI" id="CHEBI:30013"/>
        <dbReference type="ChEBI" id="CHEBI:30616"/>
        <dbReference type="ChEBI" id="CHEBI:61977"/>
        <dbReference type="ChEBI" id="CHEBI:456216"/>
        <dbReference type="EC" id="2.7.11.1"/>
    </reaction>
</comment>
<dbReference type="InterPro" id="IPR050629">
    <property type="entry name" value="STE20/SPS1-PAK"/>
</dbReference>
<dbReference type="SMART" id="SM00220">
    <property type="entry name" value="S_TKc"/>
    <property type="match status" value="1"/>
</dbReference>
<dbReference type="Pfam" id="PF20703">
    <property type="entry name" value="nSTAND1"/>
    <property type="match status" value="1"/>
</dbReference>
<feature type="region of interest" description="Disordered" evidence="9">
    <location>
        <begin position="889"/>
        <end position="917"/>
    </location>
</feature>
<feature type="transmembrane region" description="Helical" evidence="10">
    <location>
        <begin position="785"/>
        <end position="806"/>
    </location>
</feature>
<dbReference type="AlphaFoldDB" id="D0LKL3"/>
<dbReference type="PROSITE" id="PS50011">
    <property type="entry name" value="PROTEIN_KINASE_DOM"/>
    <property type="match status" value="1"/>
</dbReference>
<dbReference type="InterPro" id="IPR008271">
    <property type="entry name" value="Ser/Thr_kinase_AS"/>
</dbReference>
<feature type="region of interest" description="Disordered" evidence="9">
    <location>
        <begin position="847"/>
        <end position="867"/>
    </location>
</feature>
<dbReference type="EMBL" id="CP001804">
    <property type="protein sequence ID" value="ACY15061.1"/>
    <property type="molecule type" value="Genomic_DNA"/>
</dbReference>
<organism evidence="12 13">
    <name type="scientific">Haliangium ochraceum (strain DSM 14365 / JCM 11303 / SMP-2)</name>
    <dbReference type="NCBI Taxonomy" id="502025"/>
    <lineage>
        <taxon>Bacteria</taxon>
        <taxon>Pseudomonadati</taxon>
        <taxon>Myxococcota</taxon>
        <taxon>Polyangia</taxon>
        <taxon>Haliangiales</taxon>
        <taxon>Kofleriaceae</taxon>
        <taxon>Haliangium</taxon>
    </lineage>
</organism>
<dbReference type="PANTHER" id="PTHR48012">
    <property type="entry name" value="STERILE20-LIKE KINASE, ISOFORM B-RELATED"/>
    <property type="match status" value="1"/>
</dbReference>
<evidence type="ECO:0000256" key="3">
    <source>
        <dbReference type="ARBA" id="ARBA00022679"/>
    </source>
</evidence>
<dbReference type="GO" id="GO:0004674">
    <property type="term" value="F:protein serine/threonine kinase activity"/>
    <property type="evidence" value="ECO:0007669"/>
    <property type="project" value="UniProtKB-KW"/>
</dbReference>
<dbReference type="PANTHER" id="PTHR48012:SF10">
    <property type="entry name" value="FI20177P1"/>
    <property type="match status" value="1"/>
</dbReference>
<dbReference type="Proteomes" id="UP000001880">
    <property type="component" value="Chromosome"/>
</dbReference>
<dbReference type="GO" id="GO:0005524">
    <property type="term" value="F:ATP binding"/>
    <property type="evidence" value="ECO:0007669"/>
    <property type="project" value="UniProtKB-KW"/>
</dbReference>
<gene>
    <name evidence="12" type="ordered locus">Hoch_2525</name>
</gene>
<dbReference type="KEGG" id="hoh:Hoch_2525"/>
<keyword evidence="5 12" id="KW-0418">Kinase</keyword>
<name>D0LKL3_HALO1</name>
<accession>D0LKL3</accession>
<proteinExistence type="inferred from homology"/>
<dbReference type="PROSITE" id="PS00108">
    <property type="entry name" value="PROTEIN_KINASE_ST"/>
    <property type="match status" value="1"/>
</dbReference>
<evidence type="ECO:0000313" key="13">
    <source>
        <dbReference type="Proteomes" id="UP000001880"/>
    </source>
</evidence>
<comment type="catalytic activity">
    <reaction evidence="8">
        <text>L-seryl-[protein] + ATP = O-phospho-L-seryl-[protein] + ADP + H(+)</text>
        <dbReference type="Rhea" id="RHEA:17989"/>
        <dbReference type="Rhea" id="RHEA-COMP:9863"/>
        <dbReference type="Rhea" id="RHEA-COMP:11604"/>
        <dbReference type="ChEBI" id="CHEBI:15378"/>
        <dbReference type="ChEBI" id="CHEBI:29999"/>
        <dbReference type="ChEBI" id="CHEBI:30616"/>
        <dbReference type="ChEBI" id="CHEBI:83421"/>
        <dbReference type="ChEBI" id="CHEBI:456216"/>
        <dbReference type="EC" id="2.7.11.1"/>
    </reaction>
</comment>
<feature type="domain" description="Protein kinase" evidence="11">
    <location>
        <begin position="1"/>
        <end position="279"/>
    </location>
</feature>
<protein>
    <submittedName>
        <fullName evidence="12">Serine/threonine protein kinase</fullName>
    </submittedName>
</protein>
<keyword evidence="6" id="KW-0067">ATP-binding</keyword>
<evidence type="ECO:0000256" key="1">
    <source>
        <dbReference type="ARBA" id="ARBA00008874"/>
    </source>
</evidence>
<keyword evidence="4" id="KW-0547">Nucleotide-binding</keyword>
<dbReference type="Gene3D" id="1.10.510.10">
    <property type="entry name" value="Transferase(Phosphotransferase) domain 1"/>
    <property type="match status" value="1"/>
</dbReference>
<feature type="compositionally biased region" description="Basic and acidic residues" evidence="9">
    <location>
        <begin position="900"/>
        <end position="917"/>
    </location>
</feature>
<dbReference type="STRING" id="502025.Hoch_2525"/>
<keyword evidence="2 12" id="KW-0723">Serine/threonine-protein kinase</keyword>
<evidence type="ECO:0000259" key="11">
    <source>
        <dbReference type="PROSITE" id="PS50011"/>
    </source>
</evidence>
<dbReference type="CDD" id="cd14014">
    <property type="entry name" value="STKc_PknB_like"/>
    <property type="match status" value="1"/>
</dbReference>
<evidence type="ECO:0000256" key="5">
    <source>
        <dbReference type="ARBA" id="ARBA00022777"/>
    </source>
</evidence>
<evidence type="ECO:0000313" key="12">
    <source>
        <dbReference type="EMBL" id="ACY15061.1"/>
    </source>
</evidence>
<keyword evidence="3" id="KW-0808">Transferase</keyword>
<evidence type="ECO:0000256" key="4">
    <source>
        <dbReference type="ARBA" id="ARBA00022741"/>
    </source>
</evidence>
<sequence>MGAVFLARDLKLGRRVAVKFLHSDQPGFNERFLIEAQATARCSHENIVIIHEIGAFRGNSFMVLEYLQGSSLSEHLREHPPLSPGRAVEIMVPVVRALACAHAADIVHRDLKPDNIFLSDSGAVKVLDFGIAKVVQQGAVARPPMVGAQAALAHAQALSAGGSEITGSTELTQHGAMVGTMPYMAPEQWLGEGVDARTDIWAVGILLFRMLTGLHPLHPLRGQQLVVTAMLDQPMPLAREKAPDIPEPLAEVIDCCLQKNKDGRFTSARALLDALEPLLPGRFGRPLLRTNQSPYTGLSAFQESDADRFFGRATDIAALATRLRDQPLIGVVGPSGVGKSSFIRAGVVPALKQSGEEWETMVVRPGRNPIGALAAALAPILVAGRGSSGTGTGSLSGASGVSGTAGVTGTTGPTGALRSQISGITGSIADDMSVQEAAETRLATEPGFLGHALRHRARRLGRKLLLFIDQFEELYTLVADPEQRLAFTRCLTGVADDATAPLRLVLSIRSDFLDRAGEDRDFLQELTKGLYFLMPPSREGMRDALIQPAELAGYRFEEPAIVEHMLDTLQDTPGALPLLQFTASKLWEARDTSRQMLTDASYRAMGGITGALASHADQILTELPTREQRLVRAIFLQLVTPERTRAIVSVSELHELSRDADEVQRVLDRLVQARLLVVQTASDAGGGAGASSVEIVHESLLHTWPRLRHWLDENQDDAAFLEQLRTAARQWQARGRPSGLLWRGEAADEAQRFAKRFRAQLPQAQTEYLSAVLSLRTRAGRLRRVVVAIVVVVSLGVAVAASVALVRIQVSEQQAQYAARDARAAEQRAEQRSAALQASMLEQRKAEAKARAEAERAEAARAEAEASREELASANSDLVAALDNAEKARRRARRASRRAQRNEEEARRAEDASHRAQRELEIILARERARVARLQERLGSEPFETLD</sequence>
<dbReference type="SUPFAM" id="SSF56112">
    <property type="entry name" value="Protein kinase-like (PK-like)"/>
    <property type="match status" value="1"/>
</dbReference>
<dbReference type="eggNOG" id="COG0515">
    <property type="taxonomic scope" value="Bacteria"/>
</dbReference>
<evidence type="ECO:0000256" key="10">
    <source>
        <dbReference type="SAM" id="Phobius"/>
    </source>
</evidence>
<feature type="compositionally biased region" description="Basic residues" evidence="9">
    <location>
        <begin position="889"/>
        <end position="899"/>
    </location>
</feature>